<dbReference type="EMBL" id="JAPCXB010000082">
    <property type="protein sequence ID" value="KAJ1609408.1"/>
    <property type="molecule type" value="Genomic_DNA"/>
</dbReference>
<feature type="region of interest" description="Disordered" evidence="1">
    <location>
        <begin position="790"/>
        <end position="819"/>
    </location>
</feature>
<keyword evidence="4" id="KW-1185">Reference proteome</keyword>
<evidence type="ECO:0000256" key="2">
    <source>
        <dbReference type="SAM" id="SignalP"/>
    </source>
</evidence>
<gene>
    <name evidence="3" type="ORF">OJ252_2238</name>
</gene>
<evidence type="ECO:0000256" key="1">
    <source>
        <dbReference type="SAM" id="MobiDB-lite"/>
    </source>
</evidence>
<organism evidence="3 4">
    <name type="scientific">Cryptosporidium canis</name>
    <dbReference type="NCBI Taxonomy" id="195482"/>
    <lineage>
        <taxon>Eukaryota</taxon>
        <taxon>Sar</taxon>
        <taxon>Alveolata</taxon>
        <taxon>Apicomplexa</taxon>
        <taxon>Conoidasida</taxon>
        <taxon>Coccidia</taxon>
        <taxon>Eucoccidiorida</taxon>
        <taxon>Eimeriorina</taxon>
        <taxon>Cryptosporidiidae</taxon>
        <taxon>Cryptosporidium</taxon>
    </lineage>
</organism>
<feature type="compositionally biased region" description="Pro residues" evidence="1">
    <location>
        <begin position="232"/>
        <end position="251"/>
    </location>
</feature>
<dbReference type="Proteomes" id="UP001071777">
    <property type="component" value="Unassembled WGS sequence"/>
</dbReference>
<evidence type="ECO:0000313" key="3">
    <source>
        <dbReference type="EMBL" id="KAJ1609408.1"/>
    </source>
</evidence>
<proteinExistence type="predicted"/>
<name>A0ABQ8P5V0_9CRYT</name>
<feature type="chain" id="PRO_5045514836" evidence="2">
    <location>
        <begin position="20"/>
        <end position="1042"/>
    </location>
</feature>
<feature type="signal peptide" evidence="2">
    <location>
        <begin position="1"/>
        <end position="19"/>
    </location>
</feature>
<protein>
    <submittedName>
        <fullName evidence="3">Signal peptide protein</fullName>
    </submittedName>
</protein>
<accession>A0ABQ8P5V0</accession>
<reference evidence="3" key="1">
    <citation type="submission" date="2022-10" db="EMBL/GenBank/DDBJ databases">
        <title>Adaptive evolution leads to modifications in subtelomeric GC content in a zoonotic Cryptosporidium species.</title>
        <authorList>
            <person name="Li J."/>
            <person name="Feng Y."/>
            <person name="Xiao L."/>
        </authorList>
    </citation>
    <scope>NUCLEOTIDE SEQUENCE</scope>
    <source>
        <strain evidence="3">25894</strain>
    </source>
</reference>
<evidence type="ECO:0000313" key="4">
    <source>
        <dbReference type="Proteomes" id="UP001071777"/>
    </source>
</evidence>
<sequence length="1042" mass="115322">MNYLIFLALFSNLLAVAYSFDCSGTLSLESYLQNRGGSFNSAKCISVVSLDITSPAILASSSCDALVLDSTDTTNSGILAAAGITCPALSTSIPTVFDLNSRRGIRSGLGSIYCVESTFPVSRLYKDVLNRAQQEKISNLILPVIPSDSGNFESRVNSAAFEIRSWIMAAFGNNNMRCPFNIIIPASGTQAYHTVLNGFSKAFTRDQSKYMQSISADSGAQASVSQQMYPSRPAPPRPAPSRPAPPVPTPQPRTQLLRDFNQYDGIACPTMKNMHTLLSETNDPYINKYTAVTTQISLAFSDLSMGIHSCDMIVLESGADNFLSLMREMGIFYNRATQSSGVTTRSTSFVQNPMEWYSSIKKVVYMSLQEAITEARNLDSLVSLIKEAYMNILDFATKNKLSEILILPFGIWNSQYSSSVQVITAVIEGLGLALNEYILTNNQIHVTILTETRQQLEVLVDQIKPYFMSVSASDELLGSGSSSAYPIPKPSRPPRPAPPRPYPSIPVVPAIPVVPTIPVVPVTRPTYLFDSDEECMSGTPISEIMETLFHGRVRRPSTSDHFSLIYAQSIPGVIGCSCLVVDASDSAQLDMASKLGISRKECTSVGSSEIRVFSTRAPNPYIAEPWMSKISRVYCLDSSKFIYNSRIRAIEALYKKILASAKFRCSTVLSPLLATSTTTSESRNKEYILQAIKSMDEFYSTSNQRDSLHLTFYEGADTIYFLALELAATYYLEYTSTGGLQATLRTVNQNWLNLSNIAGGYVMPTFREPTARPKKQKGLLGSVKREISRRIGRSSTTTPRPSKVPPPRPPLPKIAGNREAYRPAPSNAALYESLYYTNIGDFTRIHSKDDLESLYSFHYWVQQVTSFSSTTFKELSKLLYLSNSDISQGITGCKAVVIDALHPEVHNILRLIGQSYPILNNGVTILANRRYGDNSPFAHQLNRLYLANTSSKSVVELYEDIVNAAVANQEKNICVPFLLLREEYGISRSRAKSLLLQIINMIFHRMSYYNNNSLKIIFYEENPATALFAFESLLDILSGRSM</sequence>
<comment type="caution">
    <text evidence="3">The sequence shown here is derived from an EMBL/GenBank/DDBJ whole genome shotgun (WGS) entry which is preliminary data.</text>
</comment>
<feature type="compositionally biased region" description="Pro residues" evidence="1">
    <location>
        <begin position="802"/>
        <end position="812"/>
    </location>
</feature>
<keyword evidence="2" id="KW-0732">Signal</keyword>
<feature type="region of interest" description="Disordered" evidence="1">
    <location>
        <begin position="221"/>
        <end position="254"/>
    </location>
</feature>